<dbReference type="InterPro" id="IPR001841">
    <property type="entry name" value="Znf_RING"/>
</dbReference>
<evidence type="ECO:0000313" key="7">
    <source>
        <dbReference type="EMBL" id="ELR25138.1"/>
    </source>
</evidence>
<dbReference type="RefSeq" id="XP_004367893.1">
    <property type="nucleotide sequence ID" value="XM_004367836.1"/>
</dbReference>
<keyword evidence="3 5" id="KW-0863">Zinc-finger</keyword>
<evidence type="ECO:0000256" key="5">
    <source>
        <dbReference type="PROSITE-ProRule" id="PRU00175"/>
    </source>
</evidence>
<dbReference type="STRING" id="1257118.L8HKF4"/>
<dbReference type="Gene3D" id="3.30.40.10">
    <property type="entry name" value="Zinc/RING finger domain, C3HC4 (zinc finger)"/>
    <property type="match status" value="1"/>
</dbReference>
<name>L8HKF4_ACACF</name>
<evidence type="ECO:0000313" key="8">
    <source>
        <dbReference type="Proteomes" id="UP000011083"/>
    </source>
</evidence>
<dbReference type="GO" id="GO:0016567">
    <property type="term" value="P:protein ubiquitination"/>
    <property type="evidence" value="ECO:0007669"/>
    <property type="project" value="TreeGrafter"/>
</dbReference>
<organism evidence="7 8">
    <name type="scientific">Acanthamoeba castellanii (strain ATCC 30010 / Neff)</name>
    <dbReference type="NCBI Taxonomy" id="1257118"/>
    <lineage>
        <taxon>Eukaryota</taxon>
        <taxon>Amoebozoa</taxon>
        <taxon>Discosea</taxon>
        <taxon>Longamoebia</taxon>
        <taxon>Centramoebida</taxon>
        <taxon>Acanthamoebidae</taxon>
        <taxon>Acanthamoeba</taxon>
    </lineage>
</organism>
<feature type="domain" description="RING-type" evidence="6">
    <location>
        <begin position="104"/>
        <end position="141"/>
    </location>
</feature>
<keyword evidence="4" id="KW-0862">Zinc</keyword>
<dbReference type="SUPFAM" id="SSF57850">
    <property type="entry name" value="RING/U-box"/>
    <property type="match status" value="1"/>
</dbReference>
<keyword evidence="2" id="KW-0479">Metal-binding</keyword>
<gene>
    <name evidence="7" type="ORF">ACA1_288590</name>
</gene>
<dbReference type="InterPro" id="IPR043400">
    <property type="entry name" value="RING-HC_RNF141"/>
</dbReference>
<keyword evidence="8" id="KW-1185">Reference proteome</keyword>
<protein>
    <recommendedName>
        <fullName evidence="1">RING finger protein 141</fullName>
    </recommendedName>
</protein>
<dbReference type="GO" id="GO:0008270">
    <property type="term" value="F:zinc ion binding"/>
    <property type="evidence" value="ECO:0007669"/>
    <property type="project" value="UniProtKB-KW"/>
</dbReference>
<dbReference type="CDD" id="cd16545">
    <property type="entry name" value="RING-HC_RNF141"/>
    <property type="match status" value="1"/>
</dbReference>
<dbReference type="PROSITE" id="PS00518">
    <property type="entry name" value="ZF_RING_1"/>
    <property type="match status" value="1"/>
</dbReference>
<dbReference type="GO" id="GO:0061630">
    <property type="term" value="F:ubiquitin protein ligase activity"/>
    <property type="evidence" value="ECO:0007669"/>
    <property type="project" value="TreeGrafter"/>
</dbReference>
<evidence type="ECO:0000256" key="1">
    <source>
        <dbReference type="ARBA" id="ARBA00022017"/>
    </source>
</evidence>
<evidence type="ECO:0000256" key="4">
    <source>
        <dbReference type="ARBA" id="ARBA00022833"/>
    </source>
</evidence>
<evidence type="ECO:0000259" key="6">
    <source>
        <dbReference type="PROSITE" id="PS50089"/>
    </source>
</evidence>
<dbReference type="InterPro" id="IPR017907">
    <property type="entry name" value="Znf_RING_CS"/>
</dbReference>
<reference evidence="7 8" key="1">
    <citation type="journal article" date="2013" name="Genome Biol.">
        <title>Genome of Acanthamoeba castellanii highlights extensive lateral gene transfer and early evolution of tyrosine kinase signaling.</title>
        <authorList>
            <person name="Clarke M."/>
            <person name="Lohan A.J."/>
            <person name="Liu B."/>
            <person name="Lagkouvardos I."/>
            <person name="Roy S."/>
            <person name="Zafar N."/>
            <person name="Bertelli C."/>
            <person name="Schilde C."/>
            <person name="Kianianmomeni A."/>
            <person name="Burglin T.R."/>
            <person name="Frech C."/>
            <person name="Turcotte B."/>
            <person name="Kopec K.O."/>
            <person name="Synnott J.M."/>
            <person name="Choo C."/>
            <person name="Paponov I."/>
            <person name="Finkler A."/>
            <person name="Soon Heng Tan C."/>
            <person name="Hutchins A.P."/>
            <person name="Weinmeier T."/>
            <person name="Rattei T."/>
            <person name="Chu J.S."/>
            <person name="Gimenez G."/>
            <person name="Irimia M."/>
            <person name="Rigden D.J."/>
            <person name="Fitzpatrick D.A."/>
            <person name="Lorenzo-Morales J."/>
            <person name="Bateman A."/>
            <person name="Chiu C.H."/>
            <person name="Tang P."/>
            <person name="Hegemann P."/>
            <person name="Fromm H."/>
            <person name="Raoult D."/>
            <person name="Greub G."/>
            <person name="Miranda-Saavedra D."/>
            <person name="Chen N."/>
            <person name="Nash P."/>
            <person name="Ginger M.L."/>
            <person name="Horn M."/>
            <person name="Schaap P."/>
            <person name="Caler L."/>
            <person name="Loftus B."/>
        </authorList>
    </citation>
    <scope>NUCLEOTIDE SEQUENCE [LARGE SCALE GENOMIC DNA]</scope>
    <source>
        <strain evidence="7 8">Neff</strain>
    </source>
</reference>
<dbReference type="KEGG" id="acan:ACA1_288590"/>
<dbReference type="VEuPathDB" id="AmoebaDB:ACA1_288590"/>
<dbReference type="AlphaFoldDB" id="L8HKF4"/>
<dbReference type="InterPro" id="IPR013083">
    <property type="entry name" value="Znf_RING/FYVE/PHD"/>
</dbReference>
<evidence type="ECO:0000256" key="3">
    <source>
        <dbReference type="ARBA" id="ARBA00022771"/>
    </source>
</evidence>
<accession>L8HKF4</accession>
<dbReference type="Pfam" id="PF13639">
    <property type="entry name" value="zf-RING_2"/>
    <property type="match status" value="1"/>
</dbReference>
<dbReference type="PANTHER" id="PTHR15315">
    <property type="entry name" value="RING FINGER PROTEIN 41, 151"/>
    <property type="match status" value="1"/>
</dbReference>
<dbReference type="PANTHER" id="PTHR15315:SF31">
    <property type="entry name" value="E3 UBIQUITIN-PROTEIN LIGASE AIRP2"/>
    <property type="match status" value="1"/>
</dbReference>
<dbReference type="GeneID" id="14926181"/>
<dbReference type="SMART" id="SM00184">
    <property type="entry name" value="RING"/>
    <property type="match status" value="1"/>
</dbReference>
<evidence type="ECO:0000256" key="2">
    <source>
        <dbReference type="ARBA" id="ARBA00022723"/>
    </source>
</evidence>
<dbReference type="EMBL" id="KB007805">
    <property type="protein sequence ID" value="ELR25138.1"/>
    <property type="molecule type" value="Genomic_DNA"/>
</dbReference>
<dbReference type="PROSITE" id="PS50089">
    <property type="entry name" value="ZF_RING_2"/>
    <property type="match status" value="1"/>
</dbReference>
<proteinExistence type="predicted"/>
<sequence>MIAKARGVHPPSPPSNVMWQMRKDGGLSLGLELVPADLQAVPIRPLWRRYARILLTIRDGETAGVRNGVYKLSWRDFYRLFALLGRLTQTNSSEEPEEESEGECTICLERHAEVVLACTHAFCQPCITSWRERSSTCPMCRDALSRNPDDEWVLTAPPAALDPNFLLTQFLAPIPRTN</sequence>
<dbReference type="Proteomes" id="UP000011083">
    <property type="component" value="Unassembled WGS sequence"/>
</dbReference>
<dbReference type="OrthoDB" id="18818at2759"/>